<dbReference type="InterPro" id="IPR001940">
    <property type="entry name" value="Peptidase_S1C"/>
</dbReference>
<dbReference type="CDD" id="cd10839">
    <property type="entry name" value="cpPDZ1_DegP-like"/>
    <property type="match status" value="1"/>
</dbReference>
<dbReference type="PANTHER" id="PTHR22939:SF130">
    <property type="entry name" value="PERIPLASMIC SERINE ENDOPROTEASE DEGP-LIKE-RELATED"/>
    <property type="match status" value="1"/>
</dbReference>
<protein>
    <recommendedName>
        <fullName evidence="5">Probable periplasmic serine endoprotease DegP-like</fullName>
        <ecNumber evidence="4">3.4.21.107</ecNumber>
    </recommendedName>
    <alternativeName>
        <fullName evidence="13">Protease Do</fullName>
    </alternativeName>
</protein>
<dbReference type="InterPro" id="IPR001478">
    <property type="entry name" value="PDZ"/>
</dbReference>
<evidence type="ECO:0000256" key="11">
    <source>
        <dbReference type="ARBA" id="ARBA00022825"/>
    </source>
</evidence>
<evidence type="ECO:0000256" key="13">
    <source>
        <dbReference type="ARBA" id="ARBA00032850"/>
    </source>
</evidence>
<keyword evidence="8" id="KW-0677">Repeat</keyword>
<dbReference type="Gene3D" id="2.30.42.10">
    <property type="match status" value="2"/>
</dbReference>
<dbReference type="SUPFAM" id="SSF50156">
    <property type="entry name" value="PDZ domain-like"/>
    <property type="match status" value="2"/>
</dbReference>
<dbReference type="Pfam" id="PF13365">
    <property type="entry name" value="Trypsin_2"/>
    <property type="match status" value="1"/>
</dbReference>
<evidence type="ECO:0000256" key="9">
    <source>
        <dbReference type="ARBA" id="ARBA00022764"/>
    </source>
</evidence>
<evidence type="ECO:0000256" key="5">
    <source>
        <dbReference type="ARBA" id="ARBA00013958"/>
    </source>
</evidence>
<evidence type="ECO:0000256" key="2">
    <source>
        <dbReference type="ARBA" id="ARBA00004418"/>
    </source>
</evidence>
<keyword evidence="12" id="KW-0346">Stress response</keyword>
<name>A0A3B1CSF2_9ZZZZ</name>
<dbReference type="PANTHER" id="PTHR22939">
    <property type="entry name" value="SERINE PROTEASE FAMILY S1C HTRA-RELATED"/>
    <property type="match status" value="1"/>
</dbReference>
<dbReference type="InterPro" id="IPR011782">
    <property type="entry name" value="Pept_S1C_Do"/>
</dbReference>
<dbReference type="EC" id="3.4.21.107" evidence="4"/>
<evidence type="ECO:0000256" key="7">
    <source>
        <dbReference type="ARBA" id="ARBA00022729"/>
    </source>
</evidence>
<sequence length="495" mass="53383">MKKINNWKNRVKWVCFGLGLAMVFSSAFSDVSYFDFAKPQLAEAQVAPPNIFAKIVKEKTPAVVNISTKRVVRSRAAPQMQDERMREFYKRFFPKYKDAPQREQLRQSLGSGFVVEKDGYILTNNHVVEMADQILVAFGSGKHGDSEKEYEAKLIASDPKTDIALIKIESEEDFPTLSFGDSDALMVGEWVMAIGNPFGFAQSVTVGVVSAKGRVIGAGPYDDFIQTDASINPGNSGGPLLNIKGEVIGINTAIYTGGASQGNIGIGFAVPINSIKALYEDLKKGEVHRGWLGVSIQPVTPELQAALGLSSTKGALVGDVHPGSPSDKAGIKRGDVIMEFNGEEVPSSDQLPKMVAFLRPGTDVVVKIMSDGKEESINVTLGELPDQKVLSQKMEPKRSGEDLGMLVEELTPEIARRFGYPVDTGVVVAQVAQESPAQVAGIKAGDIILEINRLEVPDLSAYGNAIASLKPGDTALFLLQRGRSNLFVALKVPAE</sequence>
<accession>A0A3B1CSF2</accession>
<feature type="domain" description="PDZ" evidence="14">
    <location>
        <begin position="391"/>
        <end position="460"/>
    </location>
</feature>
<keyword evidence="10" id="KW-0378">Hydrolase</keyword>
<evidence type="ECO:0000256" key="8">
    <source>
        <dbReference type="ARBA" id="ARBA00022737"/>
    </source>
</evidence>
<dbReference type="NCBIfam" id="TIGR02037">
    <property type="entry name" value="degP_htrA_DO"/>
    <property type="match status" value="1"/>
</dbReference>
<dbReference type="GO" id="GO:0004252">
    <property type="term" value="F:serine-type endopeptidase activity"/>
    <property type="evidence" value="ECO:0007669"/>
    <property type="project" value="InterPro"/>
</dbReference>
<dbReference type="SUPFAM" id="SSF50494">
    <property type="entry name" value="Trypsin-like serine proteases"/>
    <property type="match status" value="1"/>
</dbReference>
<keyword evidence="9" id="KW-0574">Periplasm</keyword>
<evidence type="ECO:0000256" key="10">
    <source>
        <dbReference type="ARBA" id="ARBA00022801"/>
    </source>
</evidence>
<keyword evidence="7" id="KW-0732">Signal</keyword>
<dbReference type="AlphaFoldDB" id="A0A3B1CSF2"/>
<dbReference type="Gene3D" id="2.40.10.120">
    <property type="match status" value="1"/>
</dbReference>
<dbReference type="SMART" id="SM00228">
    <property type="entry name" value="PDZ"/>
    <property type="match status" value="2"/>
</dbReference>
<evidence type="ECO:0000259" key="14">
    <source>
        <dbReference type="PROSITE" id="PS50106"/>
    </source>
</evidence>
<reference evidence="15" key="1">
    <citation type="submission" date="2018-06" db="EMBL/GenBank/DDBJ databases">
        <authorList>
            <person name="Zhirakovskaya E."/>
        </authorList>
    </citation>
    <scope>NUCLEOTIDE SEQUENCE</scope>
</reference>
<keyword evidence="6 15" id="KW-0645">Protease</keyword>
<dbReference type="GO" id="GO:0006508">
    <property type="term" value="P:proteolysis"/>
    <property type="evidence" value="ECO:0007669"/>
    <property type="project" value="UniProtKB-KW"/>
</dbReference>
<keyword evidence="11" id="KW-0720">Serine protease</keyword>
<evidence type="ECO:0000256" key="12">
    <source>
        <dbReference type="ARBA" id="ARBA00023016"/>
    </source>
</evidence>
<feature type="domain" description="PDZ" evidence="14">
    <location>
        <begin position="293"/>
        <end position="372"/>
    </location>
</feature>
<organism evidence="15">
    <name type="scientific">hydrothermal vent metagenome</name>
    <dbReference type="NCBI Taxonomy" id="652676"/>
    <lineage>
        <taxon>unclassified sequences</taxon>
        <taxon>metagenomes</taxon>
        <taxon>ecological metagenomes</taxon>
    </lineage>
</organism>
<evidence type="ECO:0000256" key="3">
    <source>
        <dbReference type="ARBA" id="ARBA00010541"/>
    </source>
</evidence>
<comment type="similarity">
    <text evidence="3">Belongs to the peptidase S1C family.</text>
</comment>
<gene>
    <name evidence="15" type="ORF">MNBD_NITROSPINAE01-199</name>
</gene>
<dbReference type="InterPro" id="IPR036034">
    <property type="entry name" value="PDZ_sf"/>
</dbReference>
<dbReference type="Pfam" id="PF13180">
    <property type="entry name" value="PDZ_2"/>
    <property type="match status" value="2"/>
</dbReference>
<comment type="subcellular location">
    <subcellularLocation>
        <location evidence="2">Periplasm</location>
    </subcellularLocation>
</comment>
<dbReference type="PRINTS" id="PR00834">
    <property type="entry name" value="PROTEASES2C"/>
</dbReference>
<evidence type="ECO:0000256" key="4">
    <source>
        <dbReference type="ARBA" id="ARBA00013035"/>
    </source>
</evidence>
<dbReference type="InterPro" id="IPR009003">
    <property type="entry name" value="Peptidase_S1_PA"/>
</dbReference>
<dbReference type="EMBL" id="UOGC01000091">
    <property type="protein sequence ID" value="VAX19597.1"/>
    <property type="molecule type" value="Genomic_DNA"/>
</dbReference>
<evidence type="ECO:0000313" key="15">
    <source>
        <dbReference type="EMBL" id="VAX19597.1"/>
    </source>
</evidence>
<evidence type="ECO:0000256" key="1">
    <source>
        <dbReference type="ARBA" id="ARBA00001772"/>
    </source>
</evidence>
<evidence type="ECO:0000256" key="6">
    <source>
        <dbReference type="ARBA" id="ARBA00022670"/>
    </source>
</evidence>
<comment type="catalytic activity">
    <reaction evidence="1">
        <text>Acts on substrates that are at least partially unfolded. The cleavage site P1 residue is normally between a pair of hydrophobic residues, such as Val-|-Val.</text>
        <dbReference type="EC" id="3.4.21.107"/>
    </reaction>
</comment>
<dbReference type="PROSITE" id="PS50106">
    <property type="entry name" value="PDZ"/>
    <property type="match status" value="2"/>
</dbReference>
<proteinExistence type="inferred from homology"/>